<dbReference type="GO" id="GO:0016301">
    <property type="term" value="F:kinase activity"/>
    <property type="evidence" value="ECO:0007669"/>
    <property type="project" value="UniProtKB-KW"/>
</dbReference>
<keyword evidence="2" id="KW-0808">Transferase</keyword>
<reference evidence="2 3" key="1">
    <citation type="submission" date="2023-01" db="EMBL/GenBank/DDBJ databases">
        <title>Novel species of the genus Asticcacaulis isolated from rivers.</title>
        <authorList>
            <person name="Lu H."/>
        </authorList>
    </citation>
    <scope>NUCLEOTIDE SEQUENCE [LARGE SCALE GENOMIC DNA]</scope>
    <source>
        <strain evidence="2 3">BYS171W</strain>
    </source>
</reference>
<dbReference type="PANTHER" id="PTHR30437">
    <property type="entry name" value="TRANSCRIPTION ELONGATION FACTOR GREA"/>
    <property type="match status" value="1"/>
</dbReference>
<dbReference type="RefSeq" id="WP_272749653.1">
    <property type="nucleotide sequence ID" value="NZ_JAQQKX010000022.1"/>
</dbReference>
<dbReference type="Gene3D" id="3.10.50.30">
    <property type="entry name" value="Transcription elongation factor, GreA/GreB, C-terminal domain"/>
    <property type="match status" value="1"/>
</dbReference>
<protein>
    <submittedName>
        <fullName evidence="2">Nucleoside diphosphate kinase regulator</fullName>
    </submittedName>
</protein>
<dbReference type="InterPro" id="IPR001437">
    <property type="entry name" value="Tscrpt_elong_fac_GreA/B_C"/>
</dbReference>
<keyword evidence="2" id="KW-0418">Kinase</keyword>
<keyword evidence="3" id="KW-1185">Reference proteome</keyword>
<dbReference type="InterPro" id="IPR036953">
    <property type="entry name" value="GreA/GreB_C_sf"/>
</dbReference>
<proteinExistence type="predicted"/>
<evidence type="ECO:0000313" key="3">
    <source>
        <dbReference type="Proteomes" id="UP001214854"/>
    </source>
</evidence>
<sequence>MTAQKTRLPAIQIGDDDFRALEALTGSVSGPLAAAAERLLTELERARRKPQHQIPATVVSMGDRITFDRNGVETTGTLVLPHEADISAGRLSVLTPVGAALIGLSLGQSIAYRTPGGDSHTLTVQAIDRS</sequence>
<organism evidence="2 3">
    <name type="scientific">Asticcacaulis aquaticus</name>
    <dbReference type="NCBI Taxonomy" id="2984212"/>
    <lineage>
        <taxon>Bacteria</taxon>
        <taxon>Pseudomonadati</taxon>
        <taxon>Pseudomonadota</taxon>
        <taxon>Alphaproteobacteria</taxon>
        <taxon>Caulobacterales</taxon>
        <taxon>Caulobacteraceae</taxon>
        <taxon>Asticcacaulis</taxon>
    </lineage>
</organism>
<dbReference type="NCBIfam" id="NF004396">
    <property type="entry name" value="PRK05753.1"/>
    <property type="match status" value="1"/>
</dbReference>
<feature type="domain" description="Transcription elongation factor GreA/GreB C-terminal" evidence="1">
    <location>
        <begin position="55"/>
        <end position="128"/>
    </location>
</feature>
<dbReference type="Pfam" id="PF01272">
    <property type="entry name" value="GreA_GreB"/>
    <property type="match status" value="1"/>
</dbReference>
<evidence type="ECO:0000259" key="1">
    <source>
        <dbReference type="Pfam" id="PF01272"/>
    </source>
</evidence>
<gene>
    <name evidence="2" type="primary">rnk</name>
    <name evidence="2" type="ORF">PQU92_17830</name>
</gene>
<dbReference type="Proteomes" id="UP001214854">
    <property type="component" value="Unassembled WGS sequence"/>
</dbReference>
<dbReference type="PANTHER" id="PTHR30437:SF5">
    <property type="entry name" value="REGULATOR OF NUCLEOSIDE DIPHOSPHATE KINASE"/>
    <property type="match status" value="1"/>
</dbReference>
<accession>A0ABT5HZ00</accession>
<evidence type="ECO:0000313" key="2">
    <source>
        <dbReference type="EMBL" id="MDC7685147.1"/>
    </source>
</evidence>
<dbReference type="SUPFAM" id="SSF54534">
    <property type="entry name" value="FKBP-like"/>
    <property type="match status" value="1"/>
</dbReference>
<dbReference type="EMBL" id="JAQQKX010000022">
    <property type="protein sequence ID" value="MDC7685147.1"/>
    <property type="molecule type" value="Genomic_DNA"/>
</dbReference>
<dbReference type="InterPro" id="IPR023459">
    <property type="entry name" value="Tscrpt_elong_fac_GreA/B_fam"/>
</dbReference>
<name>A0ABT5HZ00_9CAUL</name>
<comment type="caution">
    <text evidence="2">The sequence shown here is derived from an EMBL/GenBank/DDBJ whole genome shotgun (WGS) entry which is preliminary data.</text>
</comment>